<evidence type="ECO:0000313" key="1">
    <source>
        <dbReference type="EMBL" id="OMQ20867.1"/>
    </source>
</evidence>
<reference evidence="1 2" key="1">
    <citation type="submission" date="2016-11" db="EMBL/GenBank/DDBJ databases">
        <title>Rahnella oryzae sp. nov., isolated from rice root.</title>
        <authorList>
            <person name="Zhang X.-X."/>
            <person name="Zhang J."/>
        </authorList>
    </citation>
    <scope>NUCLEOTIDE SEQUENCE [LARGE SCALE GENOMIC DNA]</scope>
    <source>
        <strain evidence="1 2">J11-6</strain>
    </source>
</reference>
<dbReference type="Proteomes" id="UP000216021">
    <property type="component" value="Unassembled WGS sequence"/>
</dbReference>
<evidence type="ECO:0000313" key="2">
    <source>
        <dbReference type="Proteomes" id="UP000216021"/>
    </source>
</evidence>
<keyword evidence="2" id="KW-1185">Reference proteome</keyword>
<dbReference type="EMBL" id="MOXD01000010">
    <property type="protein sequence ID" value="OMQ20867.1"/>
    <property type="molecule type" value="Genomic_DNA"/>
</dbReference>
<protein>
    <submittedName>
        <fullName evidence="1">Uncharacterized protein</fullName>
    </submittedName>
</protein>
<comment type="caution">
    <text evidence="1">The sequence shown here is derived from an EMBL/GenBank/DDBJ whole genome shotgun (WGS) entry which is preliminary data.</text>
</comment>
<name>A0A1S8CGA6_9GAMM</name>
<sequence length="86" mass="9873">MHHPKKCGKPDWVSEVEVFEQRQRLLAEKILALVTSHFLSLANYQSMHLVQLWQVDIAEQEALEKQEQQRIANLLQAPLEAITGIG</sequence>
<gene>
    <name evidence="1" type="ORF">BMI79_17285</name>
</gene>
<dbReference type="RefSeq" id="WP_076943436.1">
    <property type="nucleotide sequence ID" value="NZ_MOXD01000010.1"/>
</dbReference>
<dbReference type="STRING" id="2034155.BMI79_17285"/>
<accession>A0A1S8CGA6</accession>
<dbReference type="AlphaFoldDB" id="A0A1S8CGA6"/>
<organism evidence="1 2">
    <name type="scientific">Serratia oryzae</name>
    <dbReference type="NCBI Taxonomy" id="2034155"/>
    <lineage>
        <taxon>Bacteria</taxon>
        <taxon>Pseudomonadati</taxon>
        <taxon>Pseudomonadota</taxon>
        <taxon>Gammaproteobacteria</taxon>
        <taxon>Enterobacterales</taxon>
        <taxon>Yersiniaceae</taxon>
        <taxon>Serratia</taxon>
    </lineage>
</organism>
<proteinExistence type="predicted"/>